<proteinExistence type="predicted"/>
<evidence type="ECO:0000256" key="1">
    <source>
        <dbReference type="SAM" id="MobiDB-lite"/>
    </source>
</evidence>
<feature type="compositionally biased region" description="Polar residues" evidence="1">
    <location>
        <begin position="290"/>
        <end position="308"/>
    </location>
</feature>
<dbReference type="Proteomes" id="UP000276776">
    <property type="component" value="Unassembled WGS sequence"/>
</dbReference>
<name>A0A3P7MMK5_THECL</name>
<dbReference type="OrthoDB" id="10064699at2759"/>
<gene>
    <name evidence="2" type="ORF">TCLT_LOCUS1922</name>
</gene>
<sequence>MFFISQVFCLFSAIIPITDKNRFLLPLHFSVDPGPDFTWWNDAEDAEIAARIELSEADKLALICEYMDIMKVQVRRCSFRHNLNGSKMLCGEEGRKSMTLSCGDVFVSKDHSSRLLIEIMQQIKKRLKLGRKKKNQLNSVEKEVTVFDLRCSNFVVAARLHCHAHQYMEHMVDNYLCLAKERFEQSKNAPEAITRERARMSRSFSTSSLQVLCINKHCQKSASQSTNFLCNDCFEYQKQLMASFGCSQPGHLRSLRSCFSTTMRDKSDFSSSRDSAIKSKTMPSIAVSFMPSSPENNAKSGSDHATPNQTSSAAFVPFVANSRQSSLSGSKFFVSRNCEEIIHTVAVHYTHAPSEDVTTKVSSIKGANGVTHYYVSQ</sequence>
<evidence type="ECO:0000313" key="3">
    <source>
        <dbReference type="Proteomes" id="UP000276776"/>
    </source>
</evidence>
<keyword evidence="3" id="KW-1185">Reference proteome</keyword>
<feature type="region of interest" description="Disordered" evidence="1">
    <location>
        <begin position="288"/>
        <end position="308"/>
    </location>
</feature>
<dbReference type="STRING" id="103827.A0A3P7MMK5"/>
<dbReference type="EMBL" id="UYYF01000308">
    <property type="protein sequence ID" value="VDM97621.1"/>
    <property type="molecule type" value="Genomic_DNA"/>
</dbReference>
<evidence type="ECO:0000313" key="2">
    <source>
        <dbReference type="EMBL" id="VDM97621.1"/>
    </source>
</evidence>
<accession>A0A3P7MMK5</accession>
<organism evidence="2 3">
    <name type="scientific">Thelazia callipaeda</name>
    <name type="common">Oriental eyeworm</name>
    <name type="synonym">Parasitic nematode</name>
    <dbReference type="NCBI Taxonomy" id="103827"/>
    <lineage>
        <taxon>Eukaryota</taxon>
        <taxon>Metazoa</taxon>
        <taxon>Ecdysozoa</taxon>
        <taxon>Nematoda</taxon>
        <taxon>Chromadorea</taxon>
        <taxon>Rhabditida</taxon>
        <taxon>Spirurina</taxon>
        <taxon>Spiruromorpha</taxon>
        <taxon>Thelazioidea</taxon>
        <taxon>Thelaziidae</taxon>
        <taxon>Thelazia</taxon>
    </lineage>
</organism>
<reference evidence="2 3" key="1">
    <citation type="submission" date="2018-11" db="EMBL/GenBank/DDBJ databases">
        <authorList>
            <consortium name="Pathogen Informatics"/>
        </authorList>
    </citation>
    <scope>NUCLEOTIDE SEQUENCE [LARGE SCALE GENOMIC DNA]</scope>
</reference>
<protein>
    <submittedName>
        <fullName evidence="2">Uncharacterized protein</fullName>
    </submittedName>
</protein>
<dbReference type="AlphaFoldDB" id="A0A3P7MMK5"/>